<feature type="domain" description="OmpA-like" evidence="5">
    <location>
        <begin position="81"/>
        <end position="194"/>
    </location>
</feature>
<protein>
    <submittedName>
        <fullName evidence="6">OmpA family protein</fullName>
    </submittedName>
</protein>
<evidence type="ECO:0000256" key="1">
    <source>
        <dbReference type="ARBA" id="ARBA00004442"/>
    </source>
</evidence>
<comment type="caution">
    <text evidence="6">The sequence shown here is derived from an EMBL/GenBank/DDBJ whole genome shotgun (WGS) entry which is preliminary data.</text>
</comment>
<reference evidence="6 7" key="1">
    <citation type="submission" date="2019-03" db="EMBL/GenBank/DDBJ databases">
        <title>Genome sequence of Thiobacillaceae bacterium LSR1, a sulfur-oxidizing bacterium isolated from freshwater sediment.</title>
        <authorList>
            <person name="Li S."/>
        </authorList>
    </citation>
    <scope>NUCLEOTIDE SEQUENCE [LARGE SCALE GENOMIC DNA]</scope>
    <source>
        <strain evidence="6 7">LSR1</strain>
    </source>
</reference>
<dbReference type="InterPro" id="IPR036737">
    <property type="entry name" value="OmpA-like_sf"/>
</dbReference>
<dbReference type="InterPro" id="IPR006665">
    <property type="entry name" value="OmpA-like"/>
</dbReference>
<keyword evidence="3" id="KW-0998">Cell outer membrane</keyword>
<sequence>MNSFGRSQAAAPEVDMTARFPLVTALLAAVLAGCASQPPGQDAALFDRVGALERQVAALSEQMKEALAFARQDNLRVDGREAFVVRLSGDGALYPLNAAEPAGADIERLDDLVRHLADVGPTYHLEVQGHADNIGPDDYNYALAKARAEAVVRYLHERKGIPLSRMSVISYGAGEAGRDAKGNGRIVIRVLVPK</sequence>
<name>A0A4R1BA78_9PROT</name>
<dbReference type="OrthoDB" id="9782229at2"/>
<keyword evidence="2 4" id="KW-0472">Membrane</keyword>
<dbReference type="Gene3D" id="3.30.1330.60">
    <property type="entry name" value="OmpA-like domain"/>
    <property type="match status" value="1"/>
</dbReference>
<organism evidence="6 7">
    <name type="scientific">Parasulfuritortus cantonensis</name>
    <dbReference type="NCBI Taxonomy" id="2528202"/>
    <lineage>
        <taxon>Bacteria</taxon>
        <taxon>Pseudomonadati</taxon>
        <taxon>Pseudomonadota</taxon>
        <taxon>Betaproteobacteria</taxon>
        <taxon>Nitrosomonadales</taxon>
        <taxon>Thiobacillaceae</taxon>
        <taxon>Parasulfuritortus</taxon>
    </lineage>
</organism>
<dbReference type="EMBL" id="SJZB01000036">
    <property type="protein sequence ID" value="TCJ13840.1"/>
    <property type="molecule type" value="Genomic_DNA"/>
</dbReference>
<evidence type="ECO:0000256" key="2">
    <source>
        <dbReference type="ARBA" id="ARBA00023136"/>
    </source>
</evidence>
<dbReference type="PROSITE" id="PS51123">
    <property type="entry name" value="OMPA_2"/>
    <property type="match status" value="1"/>
</dbReference>
<evidence type="ECO:0000313" key="7">
    <source>
        <dbReference type="Proteomes" id="UP000295443"/>
    </source>
</evidence>
<dbReference type="Pfam" id="PF00691">
    <property type="entry name" value="OmpA"/>
    <property type="match status" value="1"/>
</dbReference>
<accession>A0A4R1BA78</accession>
<dbReference type="CDD" id="cd07185">
    <property type="entry name" value="OmpA_C-like"/>
    <property type="match status" value="1"/>
</dbReference>
<dbReference type="Proteomes" id="UP000295443">
    <property type="component" value="Unassembled WGS sequence"/>
</dbReference>
<dbReference type="InterPro" id="IPR006664">
    <property type="entry name" value="OMP_bac"/>
</dbReference>
<evidence type="ECO:0000256" key="3">
    <source>
        <dbReference type="ARBA" id="ARBA00023237"/>
    </source>
</evidence>
<keyword evidence="7" id="KW-1185">Reference proteome</keyword>
<dbReference type="InterPro" id="IPR050330">
    <property type="entry name" value="Bact_OuterMem_StrucFunc"/>
</dbReference>
<dbReference type="PANTHER" id="PTHR30329">
    <property type="entry name" value="STATOR ELEMENT OF FLAGELLAR MOTOR COMPLEX"/>
    <property type="match status" value="1"/>
</dbReference>
<proteinExistence type="predicted"/>
<comment type="subcellular location">
    <subcellularLocation>
        <location evidence="1">Cell outer membrane</location>
    </subcellularLocation>
</comment>
<evidence type="ECO:0000313" key="6">
    <source>
        <dbReference type="EMBL" id="TCJ13840.1"/>
    </source>
</evidence>
<evidence type="ECO:0000259" key="5">
    <source>
        <dbReference type="PROSITE" id="PS51123"/>
    </source>
</evidence>
<dbReference type="PROSITE" id="PS51257">
    <property type="entry name" value="PROKAR_LIPOPROTEIN"/>
    <property type="match status" value="1"/>
</dbReference>
<dbReference type="PRINTS" id="PR01021">
    <property type="entry name" value="OMPADOMAIN"/>
</dbReference>
<dbReference type="GO" id="GO:0009279">
    <property type="term" value="C:cell outer membrane"/>
    <property type="evidence" value="ECO:0007669"/>
    <property type="project" value="UniProtKB-SubCell"/>
</dbReference>
<gene>
    <name evidence="6" type="ORF">EZJ19_09905</name>
</gene>
<dbReference type="PANTHER" id="PTHR30329:SF21">
    <property type="entry name" value="LIPOPROTEIN YIAD-RELATED"/>
    <property type="match status" value="1"/>
</dbReference>
<evidence type="ECO:0000256" key="4">
    <source>
        <dbReference type="PROSITE-ProRule" id="PRU00473"/>
    </source>
</evidence>
<dbReference type="SUPFAM" id="SSF103088">
    <property type="entry name" value="OmpA-like"/>
    <property type="match status" value="1"/>
</dbReference>
<dbReference type="AlphaFoldDB" id="A0A4R1BA78"/>